<name>A0ABS0ZHM7_9STRE</name>
<dbReference type="PANTHER" id="PTHR11601:SF34">
    <property type="entry name" value="CYSTEINE DESULFURASE"/>
    <property type="match status" value="1"/>
</dbReference>
<evidence type="ECO:0000256" key="8">
    <source>
        <dbReference type="ARBA" id="ARBA00023014"/>
    </source>
</evidence>
<comment type="catalytic activity">
    <reaction evidence="9">
        <text>(sulfur carrier)-H + L-cysteine = (sulfur carrier)-SH + L-alanine</text>
        <dbReference type="Rhea" id="RHEA:43892"/>
        <dbReference type="Rhea" id="RHEA-COMP:14737"/>
        <dbReference type="Rhea" id="RHEA-COMP:14739"/>
        <dbReference type="ChEBI" id="CHEBI:29917"/>
        <dbReference type="ChEBI" id="CHEBI:35235"/>
        <dbReference type="ChEBI" id="CHEBI:57972"/>
        <dbReference type="ChEBI" id="CHEBI:64428"/>
        <dbReference type="EC" id="2.8.1.7"/>
    </reaction>
</comment>
<dbReference type="EMBL" id="JAENBO010000001">
    <property type="protein sequence ID" value="MBJ8325485.1"/>
    <property type="molecule type" value="Genomic_DNA"/>
</dbReference>
<dbReference type="Gene3D" id="3.90.1150.10">
    <property type="entry name" value="Aspartate Aminotransferase, domain 1"/>
    <property type="match status" value="1"/>
</dbReference>
<keyword evidence="8" id="KW-0411">Iron-sulfur</keyword>
<dbReference type="PIRSF" id="PIRSF005572">
    <property type="entry name" value="NifS"/>
    <property type="match status" value="1"/>
</dbReference>
<dbReference type="InterPro" id="IPR015422">
    <property type="entry name" value="PyrdxlP-dep_Trfase_small"/>
</dbReference>
<evidence type="ECO:0000256" key="3">
    <source>
        <dbReference type="ARBA" id="ARBA00012239"/>
    </source>
</evidence>
<dbReference type="Proteomes" id="UP000653045">
    <property type="component" value="Unassembled WGS sequence"/>
</dbReference>
<evidence type="ECO:0000256" key="2">
    <source>
        <dbReference type="ARBA" id="ARBA00006490"/>
    </source>
</evidence>
<dbReference type="InterPro" id="IPR000192">
    <property type="entry name" value="Aminotrans_V_dom"/>
</dbReference>
<comment type="similarity">
    <text evidence="2">Belongs to the class-V pyridoxal-phosphate-dependent aminotransferase family. NifS/IscS subfamily.</text>
</comment>
<keyword evidence="6" id="KW-0663">Pyridoxal phosphate</keyword>
<dbReference type="InterPro" id="IPR016454">
    <property type="entry name" value="Cysteine_dSase"/>
</dbReference>
<evidence type="ECO:0000256" key="10">
    <source>
        <dbReference type="RuleBase" id="RU004504"/>
    </source>
</evidence>
<dbReference type="Pfam" id="PF00266">
    <property type="entry name" value="Aminotran_5"/>
    <property type="match status" value="1"/>
</dbReference>
<keyword evidence="4" id="KW-0808">Transferase</keyword>
<gene>
    <name evidence="12" type="ORF">JHK62_02160</name>
</gene>
<protein>
    <recommendedName>
        <fullName evidence="3">cysteine desulfurase</fullName>
        <ecNumber evidence="3">2.8.1.7</ecNumber>
    </recommendedName>
</protein>
<dbReference type="InterPro" id="IPR020578">
    <property type="entry name" value="Aminotrans_V_PyrdxlP_BS"/>
</dbReference>
<evidence type="ECO:0000256" key="1">
    <source>
        <dbReference type="ARBA" id="ARBA00001933"/>
    </source>
</evidence>
<keyword evidence="13" id="KW-1185">Reference proteome</keyword>
<comment type="caution">
    <text evidence="12">The sequence shown here is derived from an EMBL/GenBank/DDBJ whole genome shotgun (WGS) entry which is preliminary data.</text>
</comment>
<keyword evidence="7" id="KW-0408">Iron</keyword>
<evidence type="ECO:0000313" key="12">
    <source>
        <dbReference type="EMBL" id="MBJ8325485.1"/>
    </source>
</evidence>
<organism evidence="12 13">
    <name type="scientific">Streptococcus pacificus</name>
    <dbReference type="NCBI Taxonomy" id="2740577"/>
    <lineage>
        <taxon>Bacteria</taxon>
        <taxon>Bacillati</taxon>
        <taxon>Bacillota</taxon>
        <taxon>Bacilli</taxon>
        <taxon>Lactobacillales</taxon>
        <taxon>Streptococcaceae</taxon>
        <taxon>Streptococcus</taxon>
    </lineage>
</organism>
<sequence length="371" mass="40738">MPYFDNASTTFLTPSVIEEMTKVMNSSPANPSSIHQYGRKSNQLLREGKEKIAKLLKVDTRDLILTSGATESNNTAIKGYALANENKGKHLITTSVEHHSVFDVMGYLEKNYGFEVTYLSPIDGTISASQVKEALRDDTILVSIMHTNNETGHQFPIKAIGELLKNHQAVFHVDAVQAMGKVPVYPNELGIDLMSLSAHKFHGPTGIGILYSKPLHLTKLLHGGDQEDKKRAGTENLVGLMGMAQALDDSLSHQKENYDHVTSLRNLFLEQLSNVDYYLNSPIDGLAYIVNIGFPNVNNSILLTQLDLAGFAVSTGSACTAGNIEPSHVLAAFYGKDSEKLKESIRISFSEFNTTDEVIQLTTKIKEIIGK</sequence>
<reference evidence="12 13" key="1">
    <citation type="journal article" date="2021" name="Int. J. Syst. Evol. Microbiol.">
        <title>Streptococcus vicugnae sp. nov., isolated from faeces of alpacas (Vicugna pacos) and cattle (Bos taurus), Streptococcus zalophi sp. nov., and Streptococcus pacificus sp. nov., isolated from respiratory tract of California sea lions (Zalophus californianus).</title>
        <authorList>
            <person name="Volokhov D.V."/>
            <person name="Zagorodnyaya T.A."/>
            <person name="Shen Z."/>
            <person name="Blom J."/>
            <person name="Furtak V.A."/>
            <person name="Eisenberg T."/>
            <person name="Fan P."/>
            <person name="Jeong K.C."/>
            <person name="Gao Y."/>
            <person name="Zhang S."/>
            <person name="Amselle M."/>
        </authorList>
    </citation>
    <scope>NUCLEOTIDE SEQUENCE [LARGE SCALE GENOMIC DNA]</scope>
    <source>
        <strain evidence="12 13">CSL7591</strain>
    </source>
</reference>
<comment type="cofactor">
    <cofactor evidence="1 10">
        <name>pyridoxal 5'-phosphate</name>
        <dbReference type="ChEBI" id="CHEBI:597326"/>
    </cofactor>
</comment>
<dbReference type="Gene3D" id="3.40.640.10">
    <property type="entry name" value="Type I PLP-dependent aspartate aminotransferase-like (Major domain)"/>
    <property type="match status" value="1"/>
</dbReference>
<dbReference type="Gene3D" id="1.10.260.50">
    <property type="match status" value="1"/>
</dbReference>
<dbReference type="PROSITE" id="PS00595">
    <property type="entry name" value="AA_TRANSFER_CLASS_5"/>
    <property type="match status" value="1"/>
</dbReference>
<dbReference type="EC" id="2.8.1.7" evidence="3"/>
<feature type="domain" description="Aminotransferase class V" evidence="11">
    <location>
        <begin position="3"/>
        <end position="360"/>
    </location>
</feature>
<evidence type="ECO:0000256" key="4">
    <source>
        <dbReference type="ARBA" id="ARBA00022679"/>
    </source>
</evidence>
<evidence type="ECO:0000259" key="11">
    <source>
        <dbReference type="Pfam" id="PF00266"/>
    </source>
</evidence>
<evidence type="ECO:0000256" key="7">
    <source>
        <dbReference type="ARBA" id="ARBA00023004"/>
    </source>
</evidence>
<dbReference type="InterPro" id="IPR015421">
    <property type="entry name" value="PyrdxlP-dep_Trfase_major"/>
</dbReference>
<evidence type="ECO:0000256" key="6">
    <source>
        <dbReference type="ARBA" id="ARBA00022898"/>
    </source>
</evidence>
<evidence type="ECO:0000256" key="9">
    <source>
        <dbReference type="ARBA" id="ARBA00050776"/>
    </source>
</evidence>
<dbReference type="PANTHER" id="PTHR11601">
    <property type="entry name" value="CYSTEINE DESULFURYLASE FAMILY MEMBER"/>
    <property type="match status" value="1"/>
</dbReference>
<evidence type="ECO:0000256" key="5">
    <source>
        <dbReference type="ARBA" id="ARBA00022723"/>
    </source>
</evidence>
<accession>A0ABS0ZHM7</accession>
<dbReference type="RefSeq" id="WP_199575035.1">
    <property type="nucleotide sequence ID" value="NZ_JAENBO010000001.1"/>
</dbReference>
<evidence type="ECO:0000313" key="13">
    <source>
        <dbReference type="Proteomes" id="UP000653045"/>
    </source>
</evidence>
<dbReference type="SUPFAM" id="SSF53383">
    <property type="entry name" value="PLP-dependent transferases"/>
    <property type="match status" value="1"/>
</dbReference>
<dbReference type="InterPro" id="IPR015424">
    <property type="entry name" value="PyrdxlP-dep_Trfase"/>
</dbReference>
<keyword evidence="5" id="KW-0479">Metal-binding</keyword>
<proteinExistence type="inferred from homology"/>